<comment type="caution">
    <text evidence="2">The sequence shown here is derived from an EMBL/GenBank/DDBJ whole genome shotgun (WGS) entry which is preliminary data.</text>
</comment>
<dbReference type="EMBL" id="JACRTI010000048">
    <property type="protein sequence ID" value="MBC8603183.1"/>
    <property type="molecule type" value="Genomic_DNA"/>
</dbReference>
<evidence type="ECO:0000313" key="2">
    <source>
        <dbReference type="EMBL" id="RDU48117.1"/>
    </source>
</evidence>
<protein>
    <submittedName>
        <fullName evidence="2">Uncharacterized protein</fullName>
    </submittedName>
</protein>
<sequence length="129" mass="14640">MERANPVATLLEQALSLAQHSAGIPVIVDYDAITRAAIKVAREEREKIASDPKILLTQNEAHIRYGKSVITALVRRGYLQQYKFDLREAYDEEGCLIRKAKGVVYYRVIEIEKALEEGNVLKGTRRILK</sequence>
<evidence type="ECO:0000313" key="1">
    <source>
        <dbReference type="EMBL" id="MBC8603183.1"/>
    </source>
</evidence>
<dbReference type="Proteomes" id="UP000629596">
    <property type="component" value="Unassembled WGS sequence"/>
</dbReference>
<reference evidence="1 4" key="2">
    <citation type="submission" date="2020-08" db="EMBL/GenBank/DDBJ databases">
        <title>Genome public.</title>
        <authorList>
            <person name="Liu C."/>
            <person name="Sun Q."/>
        </authorList>
    </citation>
    <scope>NUCLEOTIDE SEQUENCE [LARGE SCALE GENOMIC DNA]</scope>
    <source>
        <strain evidence="1 4">426_9</strain>
    </source>
</reference>
<evidence type="ECO:0000313" key="3">
    <source>
        <dbReference type="Proteomes" id="UP000256321"/>
    </source>
</evidence>
<evidence type="ECO:0000313" key="4">
    <source>
        <dbReference type="Proteomes" id="UP000629596"/>
    </source>
</evidence>
<dbReference type="EMBL" id="QREV01000048">
    <property type="protein sequence ID" value="RDU48117.1"/>
    <property type="molecule type" value="Genomic_DNA"/>
</dbReference>
<keyword evidence="4" id="KW-1185">Reference proteome</keyword>
<dbReference type="RefSeq" id="WP_115500679.1">
    <property type="nucleotide sequence ID" value="NZ_JACRTI010000048.1"/>
</dbReference>
<name>A0A3D8HC59_9BACT</name>
<dbReference type="AlphaFoldDB" id="A0A3D8HC59"/>
<reference evidence="2 3" key="1">
    <citation type="submission" date="2018-07" db="EMBL/GenBank/DDBJ databases">
        <title>Parabacteroides acidifaciens nov. sp., isolated from human feces.</title>
        <authorList>
            <person name="Wang Y.J."/>
        </authorList>
    </citation>
    <scope>NUCLEOTIDE SEQUENCE [LARGE SCALE GENOMIC DNA]</scope>
    <source>
        <strain evidence="2 3">426-9</strain>
    </source>
</reference>
<organism evidence="2 3">
    <name type="scientific">Parabacteroides acidifaciens</name>
    <dbReference type="NCBI Taxonomy" id="2290935"/>
    <lineage>
        <taxon>Bacteria</taxon>
        <taxon>Pseudomonadati</taxon>
        <taxon>Bacteroidota</taxon>
        <taxon>Bacteroidia</taxon>
        <taxon>Bacteroidales</taxon>
        <taxon>Tannerellaceae</taxon>
        <taxon>Parabacteroides</taxon>
    </lineage>
</organism>
<gene>
    <name evidence="2" type="ORF">DWU89_16245</name>
    <name evidence="1" type="ORF">H8784_15840</name>
</gene>
<proteinExistence type="predicted"/>
<accession>A0A3D8HC59</accession>
<dbReference type="Proteomes" id="UP000256321">
    <property type="component" value="Unassembled WGS sequence"/>
</dbReference>